<dbReference type="InterPro" id="IPR017853">
    <property type="entry name" value="GH"/>
</dbReference>
<dbReference type="InterPro" id="IPR053183">
    <property type="entry name" value="ASL1"/>
</dbReference>
<evidence type="ECO:0000313" key="3">
    <source>
        <dbReference type="EMBL" id="EMI19634.1"/>
    </source>
</evidence>
<dbReference type="EMBL" id="ANOG01000496">
    <property type="protein sequence ID" value="EMI19634.1"/>
    <property type="molecule type" value="Genomic_DNA"/>
</dbReference>
<feature type="region of interest" description="Disordered" evidence="1">
    <location>
        <begin position="48"/>
        <end position="71"/>
    </location>
</feature>
<reference evidence="3 4" key="1">
    <citation type="journal article" date="2013" name="Mar. Genomics">
        <title>Expression of sulfatases in Rhodopirellula baltica and the diversity of sulfatases in the genus Rhodopirellula.</title>
        <authorList>
            <person name="Wegner C.E."/>
            <person name="Richter-Heitmann T."/>
            <person name="Klindworth A."/>
            <person name="Klockow C."/>
            <person name="Richter M."/>
            <person name="Achstetter T."/>
            <person name="Glockner F.O."/>
            <person name="Harder J."/>
        </authorList>
    </citation>
    <scope>NUCLEOTIDE SEQUENCE [LARGE SCALE GENOMIC DNA]</scope>
    <source>
        <strain evidence="3 4">SM1</strain>
    </source>
</reference>
<feature type="domain" description="Asl1-like glycosyl hydrolase catalytic" evidence="2">
    <location>
        <begin position="85"/>
        <end position="282"/>
    </location>
</feature>
<dbReference type="GO" id="GO:0071966">
    <property type="term" value="P:fungal-type cell wall polysaccharide metabolic process"/>
    <property type="evidence" value="ECO:0007669"/>
    <property type="project" value="TreeGrafter"/>
</dbReference>
<evidence type="ECO:0000313" key="4">
    <source>
        <dbReference type="Proteomes" id="UP000011991"/>
    </source>
</evidence>
<dbReference type="Gene3D" id="3.20.20.80">
    <property type="entry name" value="Glycosidases"/>
    <property type="match status" value="1"/>
</dbReference>
<dbReference type="Proteomes" id="UP000011991">
    <property type="component" value="Unassembled WGS sequence"/>
</dbReference>
<evidence type="ECO:0000256" key="1">
    <source>
        <dbReference type="SAM" id="MobiDB-lite"/>
    </source>
</evidence>
<dbReference type="Pfam" id="PF11790">
    <property type="entry name" value="Glyco_hydro_cc"/>
    <property type="match status" value="1"/>
</dbReference>
<dbReference type="SUPFAM" id="SSF51445">
    <property type="entry name" value="(Trans)glycosidases"/>
    <property type="match status" value="1"/>
</dbReference>
<gene>
    <name evidence="3" type="ORF">RMSM_03446</name>
</gene>
<organism evidence="3 4">
    <name type="scientific">Rhodopirellula maiorica SM1</name>
    <dbReference type="NCBI Taxonomy" id="1265738"/>
    <lineage>
        <taxon>Bacteria</taxon>
        <taxon>Pseudomonadati</taxon>
        <taxon>Planctomycetota</taxon>
        <taxon>Planctomycetia</taxon>
        <taxon>Pirellulales</taxon>
        <taxon>Pirellulaceae</taxon>
        <taxon>Novipirellula</taxon>
    </lineage>
</organism>
<dbReference type="PANTHER" id="PTHR34154">
    <property type="entry name" value="ALKALI-SENSITIVE LINKAGE PROTEIN 1"/>
    <property type="match status" value="1"/>
</dbReference>
<evidence type="ECO:0000259" key="2">
    <source>
        <dbReference type="Pfam" id="PF11790"/>
    </source>
</evidence>
<dbReference type="AlphaFoldDB" id="M5S0E1"/>
<proteinExistence type="predicted"/>
<name>M5S0E1_9BACT</name>
<dbReference type="InterPro" id="IPR024655">
    <property type="entry name" value="Asl1_glyco_hydro_catalytic"/>
</dbReference>
<keyword evidence="4" id="KW-1185">Reference proteome</keyword>
<accession>M5S0E1</accession>
<protein>
    <submittedName>
        <fullName evidence="3">RNA polymerase, sigma-24 subunit, ECF subfamily</fullName>
    </submittedName>
</protein>
<dbReference type="PANTHER" id="PTHR34154:SF3">
    <property type="entry name" value="ALKALI-SENSITIVE LINKAGE PROTEIN 1"/>
    <property type="match status" value="1"/>
</dbReference>
<comment type="caution">
    <text evidence="3">The sequence shown here is derived from an EMBL/GenBank/DDBJ whole genome shotgun (WGS) entry which is preliminary data.</text>
</comment>
<dbReference type="PATRIC" id="fig|1265738.3.peg.3444"/>
<sequence>MIENLSMKPFLAPDDVTTETLSRTGAPVSRRQACQCISLSCASVLVSQPTGRGDDSLARSESTAAKPTRTKKGICGKGTKCDLVNAGWYYNWNWAPTPGKIDAEFVPMIKGKFNAVDKAFAKIEKLKESHGVTHLLGFNEPDSPKQGNTSVEKAVALWPKLMDTGLRLGSPAVTDNARGKAWFKAFAAQAAAKKLRVDFIAVHRYPNLQKKGVALQFLRSLEQLYREYRLPIWITEFSGLNFGSKDRHMTPADNVEFMQNVLPKLEQLPYIERYAWFSGDIASLYVKDKPSELGWIGKVYRQF</sequence>